<dbReference type="SUPFAM" id="SSF51735">
    <property type="entry name" value="NAD(P)-binding Rossmann-fold domains"/>
    <property type="match status" value="1"/>
</dbReference>
<dbReference type="Pfam" id="PF00389">
    <property type="entry name" value="2-Hacid_dh"/>
    <property type="match status" value="1"/>
</dbReference>
<evidence type="ECO:0000313" key="7">
    <source>
        <dbReference type="EMBL" id="OQW51167.1"/>
    </source>
</evidence>
<keyword evidence="2 4" id="KW-0560">Oxidoreductase</keyword>
<dbReference type="SUPFAM" id="SSF52283">
    <property type="entry name" value="Formate/glycerate dehydrogenase catalytic domain-like"/>
    <property type="match status" value="1"/>
</dbReference>
<comment type="similarity">
    <text evidence="1 4">Belongs to the D-isomer specific 2-hydroxyacid dehydrogenase family.</text>
</comment>
<dbReference type="InterPro" id="IPR050418">
    <property type="entry name" value="D-iso_2-hydroxyacid_DH_PdxB"/>
</dbReference>
<comment type="caution">
    <text evidence="7">The sequence shown here is derived from an EMBL/GenBank/DDBJ whole genome shotgun (WGS) entry which is preliminary data.</text>
</comment>
<evidence type="ECO:0000256" key="2">
    <source>
        <dbReference type="ARBA" id="ARBA00023002"/>
    </source>
</evidence>
<dbReference type="PROSITE" id="PS00670">
    <property type="entry name" value="D_2_HYDROXYACID_DH_2"/>
    <property type="match status" value="1"/>
</dbReference>
<dbReference type="Gene3D" id="3.40.50.720">
    <property type="entry name" value="NAD(P)-binding Rossmann-like Domain"/>
    <property type="match status" value="2"/>
</dbReference>
<dbReference type="PROSITE" id="PS00671">
    <property type="entry name" value="D_2_HYDROXYACID_DH_3"/>
    <property type="match status" value="1"/>
</dbReference>
<evidence type="ECO:0000256" key="4">
    <source>
        <dbReference type="RuleBase" id="RU003719"/>
    </source>
</evidence>
<dbReference type="RefSeq" id="WP_376801603.1">
    <property type="nucleotide sequence ID" value="NZ_DHWE01000035.1"/>
</dbReference>
<dbReference type="InterPro" id="IPR006140">
    <property type="entry name" value="D-isomer_DH_NAD-bd"/>
</dbReference>
<evidence type="ECO:0008006" key="9">
    <source>
        <dbReference type="Google" id="ProtNLM"/>
    </source>
</evidence>
<feature type="domain" description="D-isomer specific 2-hydroxyacid dehydrogenase NAD-binding" evidence="6">
    <location>
        <begin position="113"/>
        <end position="303"/>
    </location>
</feature>
<dbReference type="GO" id="GO:0051287">
    <property type="term" value="F:NAD binding"/>
    <property type="evidence" value="ECO:0007669"/>
    <property type="project" value="InterPro"/>
</dbReference>
<dbReference type="PANTHER" id="PTHR43761">
    <property type="entry name" value="D-ISOMER SPECIFIC 2-HYDROXYACID DEHYDROGENASE FAMILY PROTEIN (AFU_ORTHOLOGUE AFUA_1G13630)"/>
    <property type="match status" value="1"/>
</dbReference>
<dbReference type="Proteomes" id="UP000192872">
    <property type="component" value="Unassembled WGS sequence"/>
</dbReference>
<dbReference type="EMBL" id="LWDL01000021">
    <property type="protein sequence ID" value="OQW51167.1"/>
    <property type="molecule type" value="Genomic_DNA"/>
</dbReference>
<evidence type="ECO:0000259" key="6">
    <source>
        <dbReference type="Pfam" id="PF02826"/>
    </source>
</evidence>
<evidence type="ECO:0000313" key="8">
    <source>
        <dbReference type="Proteomes" id="UP000192872"/>
    </source>
</evidence>
<evidence type="ECO:0000256" key="1">
    <source>
        <dbReference type="ARBA" id="ARBA00005854"/>
    </source>
</evidence>
<dbReference type="GO" id="GO:0016616">
    <property type="term" value="F:oxidoreductase activity, acting on the CH-OH group of donors, NAD or NADP as acceptor"/>
    <property type="evidence" value="ECO:0007669"/>
    <property type="project" value="InterPro"/>
</dbReference>
<dbReference type="AlphaFoldDB" id="A0A1W9HV38"/>
<sequence length="347" mass="37634">MPMPLVLILDPPPMPLPDLEAAELGAGFDIELVPLNASHQVSTATLARADAIINFRGRHKIGEREVNAMTKAQLLVQAGVGYNHIDIDACARRGLAVCNTPDYGTMEVADHALALTLNLVRGISTYNARLLTRDDAWSTDQLAIRPVRRLRDLTFGVVGLGRIGIAAAQRARAFSLDVAFYDPHLPPGVELSLGLHRHDTLRGLLAASDIVSLHCPLTTATTKLIDHAAVAAMKPDAVLINTARGPIIDLDALEAGLRTDRIAAAGLDVLPVEPMERSHPLIKAWTAREPWLEGRLTITPHAAFYTPQSLDDMRRLSARAVADRLSRGKLRSLVNGEELRRYGFGAP</sequence>
<accession>A0A1W9HV38</accession>
<dbReference type="InterPro" id="IPR006139">
    <property type="entry name" value="D-isomer_2_OHA_DH_cat_dom"/>
</dbReference>
<reference evidence="7 8" key="1">
    <citation type="journal article" date="2017" name="Water Res.">
        <title>Comammox in drinking water systems.</title>
        <authorList>
            <person name="Wang Y."/>
            <person name="Ma L."/>
            <person name="Mao Y."/>
            <person name="Jiang X."/>
            <person name="Xia Y."/>
            <person name="Yu K."/>
            <person name="Li B."/>
            <person name="Zhang T."/>
        </authorList>
    </citation>
    <scope>NUCLEOTIDE SEQUENCE [LARGE SCALE GENOMIC DNA]</scope>
    <source>
        <strain evidence="7">SG_bin8</strain>
    </source>
</reference>
<name>A0A1W9HV38_9HYPH</name>
<feature type="domain" description="D-isomer specific 2-hydroxyacid dehydrogenase catalytic" evidence="5">
    <location>
        <begin position="7"/>
        <end position="335"/>
    </location>
</feature>
<organism evidence="7 8">
    <name type="scientific">Candidatus Raskinella chloraquaticus</name>
    <dbReference type="NCBI Taxonomy" id="1951219"/>
    <lineage>
        <taxon>Bacteria</taxon>
        <taxon>Pseudomonadati</taxon>
        <taxon>Pseudomonadota</taxon>
        <taxon>Alphaproteobacteria</taxon>
        <taxon>Hyphomicrobiales</taxon>
        <taxon>Phreatobacteraceae</taxon>
        <taxon>Candidatus Raskinella</taxon>
    </lineage>
</organism>
<dbReference type="PANTHER" id="PTHR43761:SF1">
    <property type="entry name" value="D-ISOMER SPECIFIC 2-HYDROXYACID DEHYDROGENASE CATALYTIC DOMAIN-CONTAINING PROTEIN-RELATED"/>
    <property type="match status" value="1"/>
</dbReference>
<keyword evidence="3" id="KW-0520">NAD</keyword>
<dbReference type="InterPro" id="IPR036291">
    <property type="entry name" value="NAD(P)-bd_dom_sf"/>
</dbReference>
<dbReference type="GO" id="GO:0003714">
    <property type="term" value="F:transcription corepressor activity"/>
    <property type="evidence" value="ECO:0007669"/>
    <property type="project" value="InterPro"/>
</dbReference>
<dbReference type="InterPro" id="IPR043322">
    <property type="entry name" value="CtBP"/>
</dbReference>
<evidence type="ECO:0000259" key="5">
    <source>
        <dbReference type="Pfam" id="PF00389"/>
    </source>
</evidence>
<protein>
    <recommendedName>
        <fullName evidence="9">Dehydrogenase</fullName>
    </recommendedName>
</protein>
<dbReference type="STRING" id="1827387.A4S15_12075"/>
<dbReference type="Pfam" id="PF02826">
    <property type="entry name" value="2-Hacid_dh_C"/>
    <property type="match status" value="1"/>
</dbReference>
<evidence type="ECO:0000256" key="3">
    <source>
        <dbReference type="ARBA" id="ARBA00023027"/>
    </source>
</evidence>
<dbReference type="InterPro" id="IPR029753">
    <property type="entry name" value="D-isomer_DH_CS"/>
</dbReference>
<proteinExistence type="inferred from homology"/>
<gene>
    <name evidence="7" type="ORF">A4S15_12075</name>
</gene>
<dbReference type="CDD" id="cd05299">
    <property type="entry name" value="CtBP_dh"/>
    <property type="match status" value="1"/>
</dbReference>